<feature type="transmembrane region" description="Helical" evidence="1">
    <location>
        <begin position="6"/>
        <end position="25"/>
    </location>
</feature>
<gene>
    <name evidence="3" type="ORF">ABT404_44635</name>
</gene>
<keyword evidence="1" id="KW-0812">Transmembrane</keyword>
<evidence type="ECO:0000313" key="4">
    <source>
        <dbReference type="Proteomes" id="UP001474181"/>
    </source>
</evidence>
<accession>A0ABV1XBR7</accession>
<dbReference type="Proteomes" id="UP001474181">
    <property type="component" value="Unassembled WGS sequence"/>
</dbReference>
<keyword evidence="1" id="KW-1133">Transmembrane helix</keyword>
<name>A0ABV1XBR7_9ACTN</name>
<organism evidence="3 4">
    <name type="scientific">Streptomyces hyaluromycini</name>
    <dbReference type="NCBI Taxonomy" id="1377993"/>
    <lineage>
        <taxon>Bacteria</taxon>
        <taxon>Bacillati</taxon>
        <taxon>Actinomycetota</taxon>
        <taxon>Actinomycetes</taxon>
        <taxon>Kitasatosporales</taxon>
        <taxon>Streptomycetaceae</taxon>
        <taxon>Streptomyces</taxon>
    </lineage>
</organism>
<feature type="transmembrane region" description="Helical" evidence="1">
    <location>
        <begin position="113"/>
        <end position="136"/>
    </location>
</feature>
<evidence type="ECO:0000313" key="3">
    <source>
        <dbReference type="EMBL" id="MER7186474.1"/>
    </source>
</evidence>
<dbReference type="InterPro" id="IPR021994">
    <property type="entry name" value="DUF3592"/>
</dbReference>
<reference evidence="3 4" key="1">
    <citation type="submission" date="2024-06" db="EMBL/GenBank/DDBJ databases">
        <title>The Natural Products Discovery Center: Release of the First 8490 Sequenced Strains for Exploring Actinobacteria Biosynthetic Diversity.</title>
        <authorList>
            <person name="Kalkreuter E."/>
            <person name="Kautsar S.A."/>
            <person name="Yang D."/>
            <person name="Bader C.D."/>
            <person name="Teijaro C.N."/>
            <person name="Fluegel L."/>
            <person name="Davis C.M."/>
            <person name="Simpson J.R."/>
            <person name="Lauterbach L."/>
            <person name="Steele A.D."/>
            <person name="Gui C."/>
            <person name="Meng S."/>
            <person name="Li G."/>
            <person name="Viehrig K."/>
            <person name="Ye F."/>
            <person name="Su P."/>
            <person name="Kiefer A.F."/>
            <person name="Nichols A."/>
            <person name="Cepeda A.J."/>
            <person name="Yan W."/>
            <person name="Fan B."/>
            <person name="Jiang Y."/>
            <person name="Adhikari A."/>
            <person name="Zheng C.-J."/>
            <person name="Schuster L."/>
            <person name="Cowan T.M."/>
            <person name="Smanski M.J."/>
            <person name="Chevrette M.G."/>
            <person name="De Carvalho L.P.S."/>
            <person name="Shen B."/>
        </authorList>
    </citation>
    <scope>NUCLEOTIDE SEQUENCE [LARGE SCALE GENOMIC DNA]</scope>
    <source>
        <strain evidence="3 4">NPDC000234</strain>
    </source>
</reference>
<dbReference type="RefSeq" id="WP_350790180.1">
    <property type="nucleotide sequence ID" value="NZ_JBEPEK010000599.1"/>
</dbReference>
<protein>
    <submittedName>
        <fullName evidence="3">DUF3592 domain-containing protein</fullName>
    </submittedName>
</protein>
<keyword evidence="1" id="KW-0472">Membrane</keyword>
<comment type="caution">
    <text evidence="3">The sequence shown here is derived from an EMBL/GenBank/DDBJ whole genome shotgun (WGS) entry which is preliminary data.</text>
</comment>
<evidence type="ECO:0000256" key="1">
    <source>
        <dbReference type="SAM" id="Phobius"/>
    </source>
</evidence>
<dbReference type="EMBL" id="JBEPEK010000599">
    <property type="protein sequence ID" value="MER7186474.1"/>
    <property type="molecule type" value="Genomic_DNA"/>
</dbReference>
<dbReference type="Pfam" id="PF12158">
    <property type="entry name" value="DUF3592"/>
    <property type="match status" value="1"/>
</dbReference>
<keyword evidence="4" id="KW-1185">Reference proteome</keyword>
<evidence type="ECO:0000259" key="2">
    <source>
        <dbReference type="Pfam" id="PF12158"/>
    </source>
</evidence>
<proteinExistence type="predicted"/>
<sequence>MGEFIVEALLSAVFAGATVAVGRDARRVHGVRRRGIRTTGIVIDIRETTDGDGDAQLYPQVRYTLPDGRKVTGEGGAHAVRSPLSEGDGVELLYRPEDPERIILIAYDRHMNIWVYGGLSLLLGAMALLCALSAVVSLSQSA</sequence>
<feature type="domain" description="DUF3592" evidence="2">
    <location>
        <begin position="38"/>
        <end position="105"/>
    </location>
</feature>